<protein>
    <submittedName>
        <fullName evidence="2">Uncharacterized protein</fullName>
    </submittedName>
</protein>
<organism evidence="2 3">
    <name type="scientific">Crotalaria pallida</name>
    <name type="common">Smooth rattlebox</name>
    <name type="synonym">Crotalaria striata</name>
    <dbReference type="NCBI Taxonomy" id="3830"/>
    <lineage>
        <taxon>Eukaryota</taxon>
        <taxon>Viridiplantae</taxon>
        <taxon>Streptophyta</taxon>
        <taxon>Embryophyta</taxon>
        <taxon>Tracheophyta</taxon>
        <taxon>Spermatophyta</taxon>
        <taxon>Magnoliopsida</taxon>
        <taxon>eudicotyledons</taxon>
        <taxon>Gunneridae</taxon>
        <taxon>Pentapetalae</taxon>
        <taxon>rosids</taxon>
        <taxon>fabids</taxon>
        <taxon>Fabales</taxon>
        <taxon>Fabaceae</taxon>
        <taxon>Papilionoideae</taxon>
        <taxon>50 kb inversion clade</taxon>
        <taxon>genistoids sensu lato</taxon>
        <taxon>core genistoids</taxon>
        <taxon>Crotalarieae</taxon>
        <taxon>Crotalaria</taxon>
    </lineage>
</organism>
<comment type="caution">
    <text evidence="2">The sequence shown here is derived from an EMBL/GenBank/DDBJ whole genome shotgun (WGS) entry which is preliminary data.</text>
</comment>
<feature type="region of interest" description="Disordered" evidence="1">
    <location>
        <begin position="1"/>
        <end position="47"/>
    </location>
</feature>
<accession>A0AAN9FGQ1</accession>
<feature type="compositionally biased region" description="Polar residues" evidence="1">
    <location>
        <begin position="14"/>
        <end position="35"/>
    </location>
</feature>
<reference evidence="2 3" key="1">
    <citation type="submission" date="2024-01" db="EMBL/GenBank/DDBJ databases">
        <title>The genomes of 5 underutilized Papilionoideae crops provide insights into root nodulation and disease resistanc.</title>
        <authorList>
            <person name="Yuan L."/>
        </authorList>
    </citation>
    <scope>NUCLEOTIDE SEQUENCE [LARGE SCALE GENOMIC DNA]</scope>
    <source>
        <strain evidence="2">ZHUSHIDOU_FW_LH</strain>
        <tissue evidence="2">Leaf</tissue>
    </source>
</reference>
<dbReference type="InterPro" id="IPR040378">
    <property type="entry name" value="BASL"/>
</dbReference>
<dbReference type="Proteomes" id="UP001372338">
    <property type="component" value="Unassembled WGS sequence"/>
</dbReference>
<dbReference type="AlphaFoldDB" id="A0AAN9FGQ1"/>
<dbReference type="EMBL" id="JAYWIO010000003">
    <property type="protein sequence ID" value="KAK7275031.1"/>
    <property type="molecule type" value="Genomic_DNA"/>
</dbReference>
<evidence type="ECO:0000313" key="2">
    <source>
        <dbReference type="EMBL" id="KAK7275031.1"/>
    </source>
</evidence>
<feature type="compositionally biased region" description="Basic and acidic residues" evidence="1">
    <location>
        <begin position="36"/>
        <end position="46"/>
    </location>
</feature>
<dbReference type="PANTHER" id="PTHR33914">
    <property type="entry name" value="18S PRE-RIBOSOMAL ASSEMBLY PROTEIN GAR2-LIKE PROTEIN"/>
    <property type="match status" value="1"/>
</dbReference>
<dbReference type="PANTHER" id="PTHR33914:SF2">
    <property type="entry name" value="OS02G0582100 PROTEIN"/>
    <property type="match status" value="1"/>
</dbReference>
<gene>
    <name evidence="2" type="ORF">RIF29_16137</name>
</gene>
<name>A0AAN9FGQ1_CROPI</name>
<proteinExistence type="predicted"/>
<keyword evidence="3" id="KW-1185">Reference proteome</keyword>
<evidence type="ECO:0000313" key="3">
    <source>
        <dbReference type="Proteomes" id="UP001372338"/>
    </source>
</evidence>
<sequence>MDIYILKIKKESESTPVNSHGESVNDEANNKSFPHQKSDKGKEVKNDNIGGINLINLPTKGEPNEGSVNVDDDAIVNYSGPVKHSNSNSLQSDGSTTSTGSFTFPTLEPEWNNSPVRMAKAEKKDHRKCICWGKVLCFKY</sequence>
<feature type="region of interest" description="Disordered" evidence="1">
    <location>
        <begin position="79"/>
        <end position="110"/>
    </location>
</feature>
<dbReference type="GO" id="GO:0009786">
    <property type="term" value="P:regulation of asymmetric cell division"/>
    <property type="evidence" value="ECO:0007669"/>
    <property type="project" value="InterPro"/>
</dbReference>
<evidence type="ECO:0000256" key="1">
    <source>
        <dbReference type="SAM" id="MobiDB-lite"/>
    </source>
</evidence>
<feature type="compositionally biased region" description="Low complexity" evidence="1">
    <location>
        <begin position="89"/>
        <end position="107"/>
    </location>
</feature>